<keyword evidence="11" id="KW-1185">Reference proteome</keyword>
<dbReference type="GO" id="GO:0046514">
    <property type="term" value="P:ceramide catabolic process"/>
    <property type="evidence" value="ECO:0007669"/>
    <property type="project" value="TreeGrafter"/>
</dbReference>
<evidence type="ECO:0000256" key="3">
    <source>
        <dbReference type="ARBA" id="ARBA00022692"/>
    </source>
</evidence>
<feature type="transmembrane region" description="Helical" evidence="9">
    <location>
        <begin position="125"/>
        <end position="143"/>
    </location>
</feature>
<evidence type="ECO:0000256" key="5">
    <source>
        <dbReference type="ARBA" id="ARBA00022989"/>
    </source>
</evidence>
<evidence type="ECO:0000256" key="9">
    <source>
        <dbReference type="SAM" id="Phobius"/>
    </source>
</evidence>
<dbReference type="PANTHER" id="PTHR46187:SF3">
    <property type="entry name" value="ALKALINE CERAMIDASE 3"/>
    <property type="match status" value="1"/>
</dbReference>
<dbReference type="GO" id="GO:0046872">
    <property type="term" value="F:metal ion binding"/>
    <property type="evidence" value="ECO:0007669"/>
    <property type="project" value="UniProtKB-KW"/>
</dbReference>
<feature type="binding site" evidence="8">
    <location>
        <position position="85"/>
    </location>
    <ligand>
        <name>Zn(2+)</name>
        <dbReference type="ChEBI" id="CHEBI:29105"/>
        <note>catalytic</note>
    </ligand>
</feature>
<keyword evidence="4" id="KW-0378">Hydrolase</keyword>
<dbReference type="PANTHER" id="PTHR46187">
    <property type="entry name" value="ALKALINE CERAMIDASE 3"/>
    <property type="match status" value="1"/>
</dbReference>
<evidence type="ECO:0000313" key="10">
    <source>
        <dbReference type="EMBL" id="WFD34907.1"/>
    </source>
</evidence>
<feature type="transmembrane region" description="Helical" evidence="9">
    <location>
        <begin position="238"/>
        <end position="261"/>
    </location>
</feature>
<keyword evidence="3 9" id="KW-0812">Transmembrane</keyword>
<keyword evidence="7" id="KW-0479">Metal-binding</keyword>
<dbReference type="Proteomes" id="UP001219933">
    <property type="component" value="Chromosome 2"/>
</dbReference>
<dbReference type="GO" id="GO:0005789">
    <property type="term" value="C:endoplasmic reticulum membrane"/>
    <property type="evidence" value="ECO:0007669"/>
    <property type="project" value="TreeGrafter"/>
</dbReference>
<feature type="binding site" evidence="7">
    <location>
        <position position="26"/>
    </location>
    <ligand>
        <name>Ca(2+)</name>
        <dbReference type="ChEBI" id="CHEBI:29108"/>
    </ligand>
</feature>
<evidence type="ECO:0000256" key="2">
    <source>
        <dbReference type="ARBA" id="ARBA00009780"/>
    </source>
</evidence>
<keyword evidence="5 9" id="KW-1133">Transmembrane helix</keyword>
<organism evidence="10 11">
    <name type="scientific">Malassezia cuniculi</name>
    <dbReference type="NCBI Taxonomy" id="948313"/>
    <lineage>
        <taxon>Eukaryota</taxon>
        <taxon>Fungi</taxon>
        <taxon>Dikarya</taxon>
        <taxon>Basidiomycota</taxon>
        <taxon>Ustilaginomycotina</taxon>
        <taxon>Malasseziomycetes</taxon>
        <taxon>Malasseziales</taxon>
        <taxon>Malasseziaceae</taxon>
        <taxon>Malassezia</taxon>
    </lineage>
</organism>
<proteinExistence type="inferred from homology"/>
<keyword evidence="7" id="KW-0106">Calcium</keyword>
<keyword evidence="6 9" id="KW-0472">Membrane</keyword>
<keyword evidence="8" id="KW-0862">Zinc</keyword>
<feature type="binding site" evidence="7">
    <location>
        <position position="37"/>
    </location>
    <ligand>
        <name>Ca(2+)</name>
        <dbReference type="ChEBI" id="CHEBI:29108"/>
    </ligand>
</feature>
<dbReference type="InterPro" id="IPR008901">
    <property type="entry name" value="ACER"/>
</dbReference>
<comment type="similarity">
    <text evidence="2">Belongs to the alkaline ceramidase family.</text>
</comment>
<feature type="transmembrane region" description="Helical" evidence="9">
    <location>
        <begin position="41"/>
        <end position="58"/>
    </location>
</feature>
<dbReference type="EMBL" id="CP119878">
    <property type="protein sequence ID" value="WFD34907.1"/>
    <property type="molecule type" value="Genomic_DNA"/>
</dbReference>
<gene>
    <name evidence="10" type="ORF">MCUN1_001752</name>
</gene>
<dbReference type="Pfam" id="PF05875">
    <property type="entry name" value="Ceramidase"/>
    <property type="match status" value="1"/>
</dbReference>
<comment type="cofactor">
    <cofactor evidence="8">
        <name>Zn(2+)</name>
        <dbReference type="ChEBI" id="CHEBI:29105"/>
    </cofactor>
</comment>
<evidence type="ECO:0008006" key="12">
    <source>
        <dbReference type="Google" id="ProtNLM"/>
    </source>
</evidence>
<feature type="binding site" evidence="7">
    <location>
        <position position="24"/>
    </location>
    <ligand>
        <name>Ca(2+)</name>
        <dbReference type="ChEBI" id="CHEBI:29108"/>
    </ligand>
</feature>
<feature type="binding site" evidence="8">
    <location>
        <position position="240"/>
    </location>
    <ligand>
        <name>Zn(2+)</name>
        <dbReference type="ChEBI" id="CHEBI:29105"/>
        <note>catalytic</note>
    </ligand>
</feature>
<dbReference type="GO" id="GO:0046513">
    <property type="term" value="P:ceramide biosynthetic process"/>
    <property type="evidence" value="ECO:0007669"/>
    <property type="project" value="TreeGrafter"/>
</dbReference>
<protein>
    <recommendedName>
        <fullName evidence="12">Alkaline ceramidase 3</fullName>
    </recommendedName>
</protein>
<evidence type="ECO:0000256" key="8">
    <source>
        <dbReference type="PIRSR" id="PIRSR608901-2"/>
    </source>
</evidence>
<feature type="transmembrane region" description="Helical" evidence="9">
    <location>
        <begin position="65"/>
        <end position="88"/>
    </location>
</feature>
<evidence type="ECO:0000313" key="11">
    <source>
        <dbReference type="Proteomes" id="UP001219933"/>
    </source>
</evidence>
<evidence type="ECO:0000256" key="6">
    <source>
        <dbReference type="ARBA" id="ARBA00023136"/>
    </source>
</evidence>
<comment type="subcellular location">
    <subcellularLocation>
        <location evidence="1">Membrane</location>
        <topology evidence="1">Multi-pass membrane protein</topology>
    </subcellularLocation>
</comment>
<feature type="transmembrane region" description="Helical" evidence="9">
    <location>
        <begin position="192"/>
        <end position="210"/>
    </location>
</feature>
<evidence type="ECO:0000256" key="1">
    <source>
        <dbReference type="ARBA" id="ARBA00004141"/>
    </source>
</evidence>
<sequence>MSWITEVDPLPVGYWGPITSTLLWCERKYVWSYYVAEPVNTFTNFLFIGMALYGMYLVHREKLPLRFIGCYAGLGIVGVGSFLFHMTLKHEAQLGDELPMIWASGFVTYSVLENAPGYRNPRGGILLPLGIIGVMAWITYAYVTNGNPVFHQVAYASIFAYTSIRSIIMLFHPKSEFALTPEARELRGHARAFQKSGLITFLFGFFLWNVDNIFCAQLRAARDAVGYPLAILLEGHGWWHVFTCYGAFHLLVAAEIIVLGLKEHPTNIRVHYGLIPWVERVKPFDPNRTLAAEIAAKGK</sequence>
<evidence type="ECO:0000256" key="4">
    <source>
        <dbReference type="ARBA" id="ARBA00022801"/>
    </source>
</evidence>
<name>A0AAF0EUL8_9BASI</name>
<reference evidence="10" key="1">
    <citation type="submission" date="2023-03" db="EMBL/GenBank/DDBJ databases">
        <title>Mating type loci evolution in Malassezia.</title>
        <authorList>
            <person name="Coelho M.A."/>
        </authorList>
    </citation>
    <scope>NUCLEOTIDE SEQUENCE</scope>
    <source>
        <strain evidence="10">CBS 11721</strain>
    </source>
</reference>
<evidence type="ECO:0000256" key="7">
    <source>
        <dbReference type="PIRSR" id="PIRSR608901-1"/>
    </source>
</evidence>
<accession>A0AAF0EUL8</accession>
<dbReference type="GO" id="GO:0016811">
    <property type="term" value="F:hydrolase activity, acting on carbon-nitrogen (but not peptide) bonds, in linear amides"/>
    <property type="evidence" value="ECO:0007669"/>
    <property type="project" value="InterPro"/>
</dbReference>
<feature type="binding site" evidence="8">
    <location>
        <position position="236"/>
    </location>
    <ligand>
        <name>Zn(2+)</name>
        <dbReference type="ChEBI" id="CHEBI:29105"/>
        <note>catalytic</note>
    </ligand>
</feature>
<dbReference type="AlphaFoldDB" id="A0AAF0EUL8"/>